<evidence type="ECO:0000313" key="2">
    <source>
        <dbReference type="EMBL" id="CAD8061897.1"/>
    </source>
</evidence>
<sequence length="543" mass="63755">MKQKQIKFRSSFSQCFSNLRLRTQVLILQIIYLVIITTCLTCLTLIIQKNIINTLAIDSQQVLTQKEMNRISENYLFQFIQQINNGFFQRSQSLNAINSLYFVAQDKNLKFQQNLDICQTFTSNSELMSQIERSFCFCYGLAGNSLLQYDDKLRLSNILSITSTIQSNYTQLYYSSNTDDQFYTFKPCQNVPSAWIPKQRPWYQQHNQSNLEIQYTSAYIDYGGGVCLTQTKSLTNEHNLSIGIIANDITMAQFSSFTYNQIAEFLLIDFKGQILLSNHYEKGQEIVDYFQNVTKTGFNETDFAILLNYQQNLLYTDLCQIKINNTFCLFDKLKQKLFYFKLGLIMNNKYIVVAKFDPFLYSSVMNSLLEEINQKNEQMATLLIGMIILAFFIFFISFIITTLVLQRPIEQLMYYSNLQNKSGKFLMTSFPKIDIGTNIGELNLAFFNLLNQQRSNKKDCQEFNKQLSQDTYQFQKNDNNIYLNIPNKVFQNLLNLNYPILSYFQNKQILRREQIILFNYIRMINYKIYHFGDCKSEINQNNS</sequence>
<keyword evidence="1" id="KW-1133">Transmembrane helix</keyword>
<dbReference type="EMBL" id="CAJJDM010000031">
    <property type="protein sequence ID" value="CAD8061897.1"/>
    <property type="molecule type" value="Genomic_DNA"/>
</dbReference>
<evidence type="ECO:0008006" key="4">
    <source>
        <dbReference type="Google" id="ProtNLM"/>
    </source>
</evidence>
<protein>
    <recommendedName>
        <fullName evidence="4">Cache domain-containing protein</fullName>
    </recommendedName>
</protein>
<feature type="transmembrane region" description="Helical" evidence="1">
    <location>
        <begin position="382"/>
        <end position="405"/>
    </location>
</feature>
<organism evidence="2 3">
    <name type="scientific">Paramecium primaurelia</name>
    <dbReference type="NCBI Taxonomy" id="5886"/>
    <lineage>
        <taxon>Eukaryota</taxon>
        <taxon>Sar</taxon>
        <taxon>Alveolata</taxon>
        <taxon>Ciliophora</taxon>
        <taxon>Intramacronucleata</taxon>
        <taxon>Oligohymenophorea</taxon>
        <taxon>Peniculida</taxon>
        <taxon>Parameciidae</taxon>
        <taxon>Paramecium</taxon>
    </lineage>
</organism>
<evidence type="ECO:0000256" key="1">
    <source>
        <dbReference type="SAM" id="Phobius"/>
    </source>
</evidence>
<reference evidence="2" key="1">
    <citation type="submission" date="2021-01" db="EMBL/GenBank/DDBJ databases">
        <authorList>
            <consortium name="Genoscope - CEA"/>
            <person name="William W."/>
        </authorList>
    </citation>
    <scope>NUCLEOTIDE SEQUENCE</scope>
</reference>
<dbReference type="AlphaFoldDB" id="A0A8S1L346"/>
<dbReference type="Proteomes" id="UP000688137">
    <property type="component" value="Unassembled WGS sequence"/>
</dbReference>
<keyword evidence="1" id="KW-0472">Membrane</keyword>
<evidence type="ECO:0000313" key="3">
    <source>
        <dbReference type="Proteomes" id="UP000688137"/>
    </source>
</evidence>
<name>A0A8S1L346_PARPR</name>
<proteinExistence type="predicted"/>
<comment type="caution">
    <text evidence="2">The sequence shown here is derived from an EMBL/GenBank/DDBJ whole genome shotgun (WGS) entry which is preliminary data.</text>
</comment>
<accession>A0A8S1L346</accession>
<keyword evidence="1" id="KW-0812">Transmembrane</keyword>
<keyword evidence="3" id="KW-1185">Reference proteome</keyword>
<dbReference type="OMA" id="IRMINYK"/>
<gene>
    <name evidence="2" type="ORF">PPRIM_AZ9-3.1.T0320227</name>
</gene>
<feature type="transmembrane region" description="Helical" evidence="1">
    <location>
        <begin position="26"/>
        <end position="47"/>
    </location>
</feature>